<evidence type="ECO:0000313" key="5">
    <source>
        <dbReference type="Proteomes" id="UP000051952"/>
    </source>
</evidence>
<dbReference type="InterPro" id="IPR053038">
    <property type="entry name" value="RLP_Defense"/>
</dbReference>
<feature type="transmembrane region" description="Helical" evidence="2">
    <location>
        <begin position="447"/>
        <end position="468"/>
    </location>
</feature>
<feature type="compositionally biased region" description="Low complexity" evidence="1">
    <location>
        <begin position="895"/>
        <end position="913"/>
    </location>
</feature>
<dbReference type="Proteomes" id="UP000051952">
    <property type="component" value="Unassembled WGS sequence"/>
</dbReference>
<dbReference type="PANTHER" id="PTHR48064:SF6">
    <property type="entry name" value="RECEPTOR-LIKE PROTEIN KINASE 2"/>
    <property type="match status" value="1"/>
</dbReference>
<dbReference type="OrthoDB" id="1394818at2759"/>
<dbReference type="InterPro" id="IPR032675">
    <property type="entry name" value="LRR_dom_sf"/>
</dbReference>
<keyword evidence="2" id="KW-1133">Transmembrane helix</keyword>
<feature type="transmembrane region" description="Helical" evidence="2">
    <location>
        <begin position="732"/>
        <end position="756"/>
    </location>
</feature>
<protein>
    <submittedName>
        <fullName evidence="4">GP46-like surface antigen, putative</fullName>
    </submittedName>
</protein>
<dbReference type="Gene3D" id="3.80.10.10">
    <property type="entry name" value="Ribonuclease Inhibitor"/>
    <property type="match status" value="2"/>
</dbReference>
<keyword evidence="5" id="KW-1185">Reference proteome</keyword>
<gene>
    <name evidence="4" type="ORF">BSAL_73270</name>
</gene>
<feature type="transmembrane region" description="Helical" evidence="2">
    <location>
        <begin position="828"/>
        <end position="846"/>
    </location>
</feature>
<sequence>MMILVSYLWMMWLLVLSSSSITQTAATLAVLIDLYNSTAGENWSDPWPVKENGNFCKWTGVSCSRDGKSITGLNLFQRGLQGTLPRPLGNLTEMKNFNVSSNNISGTLPVELSVWSSLKCIDVGNNSISGTLPPEYASWNESLEILVLRNNTLNGTLPDKYSALNRLRKVFLSFNQLTGTVPSTWMSGLSNVALFDVSSNQLSGSLPSTLPASLVAVLFDNNRFSWNLPTGWSQAKSLFLVGLQGNPFLVGPIPKDWASMFETLLGVSGGLMSLCGTAVCTPSLLPPMKLLYQAFICFPTANRDVVFNLAAIEDTEIVATFSGIIQAINQSAYLTTATICSTLSPPPPPASTRNPSTQSPPSSSAVALTWSLFDAAKKSTAVVTSASSGAGLFSGGAGGGDAGDAQMLAAVLSSSCVCGFNASSASSGGASVMSFATSPFSLLADPVYVAIGNPMIALALFLVQLLLVSRRLPPINHTTTATDFEHRELGESLHTQQQQRQSASFLQRIAKMLQLKLQFTCPEHHHTYPFDHSRQRQAPQDNCCSCASIRAQYRFPNLSIAIAMFLAPGVVGAVVRTCISTPASIASASPVGLRVFGILLGVCFLFGFFFVIEFVVFREMVEKGLVRVRRGNIRSTPERLHSSGRRNRMLKSESPSSLPSTPPSHAHSGGTITREPRLRFKLYKNPASSFAPIPRTVAEYCLPNGHWLPQSERLAIGGIVGSMDPAHSSFRAWLWLFAANCITQFVAALPFDAFAYPTSCDAAQIILVLVAFGCAALIALRRPFRFLLMSAVNSVTLVLVGCVSILQMACRHTPEHVSQTDLSGYTTFVSIVLLLSKMYLIGAPFLEGFLATKNNVASVVQDVSRTPPPPTHLRPKFQIHGSSQGLDMRSKTPHHQQQQQLPTSPQQSSSCGDTLINQSLVSSSSLTLLPGSIAMSLSPQHATGRSVRFKGSESQAMRVEWGSMTQVEALEKLIRIVCSYD</sequence>
<name>A0A0S4IXS4_BODSA</name>
<feature type="transmembrane region" description="Helical" evidence="2">
    <location>
        <begin position="595"/>
        <end position="617"/>
    </location>
</feature>
<evidence type="ECO:0000256" key="3">
    <source>
        <dbReference type="SAM" id="SignalP"/>
    </source>
</evidence>
<feature type="transmembrane region" description="Helical" evidence="2">
    <location>
        <begin position="558"/>
        <end position="575"/>
    </location>
</feature>
<keyword evidence="3" id="KW-0732">Signal</keyword>
<evidence type="ECO:0000256" key="2">
    <source>
        <dbReference type="SAM" id="Phobius"/>
    </source>
</evidence>
<feature type="transmembrane region" description="Helical" evidence="2">
    <location>
        <begin position="762"/>
        <end position="780"/>
    </location>
</feature>
<dbReference type="VEuPathDB" id="TriTrypDB:BSAL_73270"/>
<proteinExistence type="predicted"/>
<dbReference type="AlphaFoldDB" id="A0A0S4IXS4"/>
<feature type="region of interest" description="Disordered" evidence="1">
    <location>
        <begin position="344"/>
        <end position="363"/>
    </location>
</feature>
<feature type="transmembrane region" description="Helical" evidence="2">
    <location>
        <begin position="787"/>
        <end position="808"/>
    </location>
</feature>
<dbReference type="PANTHER" id="PTHR48064">
    <property type="entry name" value="OS01G0750400 PROTEIN"/>
    <property type="match status" value="1"/>
</dbReference>
<feature type="region of interest" description="Disordered" evidence="1">
    <location>
        <begin position="883"/>
        <end position="913"/>
    </location>
</feature>
<keyword evidence="2" id="KW-0472">Membrane</keyword>
<feature type="chain" id="PRO_5006621673" evidence="3">
    <location>
        <begin position="18"/>
        <end position="981"/>
    </location>
</feature>
<feature type="region of interest" description="Disordered" evidence="1">
    <location>
        <begin position="637"/>
        <end position="672"/>
    </location>
</feature>
<evidence type="ECO:0000256" key="1">
    <source>
        <dbReference type="SAM" id="MobiDB-lite"/>
    </source>
</evidence>
<organism evidence="4 5">
    <name type="scientific">Bodo saltans</name>
    <name type="common">Flagellated protozoan</name>
    <dbReference type="NCBI Taxonomy" id="75058"/>
    <lineage>
        <taxon>Eukaryota</taxon>
        <taxon>Discoba</taxon>
        <taxon>Euglenozoa</taxon>
        <taxon>Kinetoplastea</taxon>
        <taxon>Metakinetoplastina</taxon>
        <taxon>Eubodonida</taxon>
        <taxon>Bodonidae</taxon>
        <taxon>Bodo</taxon>
    </lineage>
</organism>
<feature type="signal peptide" evidence="3">
    <location>
        <begin position="1"/>
        <end position="17"/>
    </location>
</feature>
<accession>A0A0S4IXS4</accession>
<evidence type="ECO:0000313" key="4">
    <source>
        <dbReference type="EMBL" id="CUG06638.1"/>
    </source>
</evidence>
<reference evidence="5" key="1">
    <citation type="submission" date="2015-09" db="EMBL/GenBank/DDBJ databases">
        <authorList>
            <consortium name="Pathogen Informatics"/>
        </authorList>
    </citation>
    <scope>NUCLEOTIDE SEQUENCE [LARGE SCALE GENOMIC DNA]</scope>
    <source>
        <strain evidence="5">Lake Konstanz</strain>
    </source>
</reference>
<dbReference type="EMBL" id="CYKH01000609">
    <property type="protein sequence ID" value="CUG06638.1"/>
    <property type="molecule type" value="Genomic_DNA"/>
</dbReference>
<dbReference type="SUPFAM" id="SSF52058">
    <property type="entry name" value="L domain-like"/>
    <property type="match status" value="1"/>
</dbReference>
<keyword evidence="2" id="KW-0812">Transmembrane</keyword>